<keyword evidence="3" id="KW-1185">Reference proteome</keyword>
<dbReference type="Pfam" id="PF07396">
    <property type="entry name" value="Porin_O_P"/>
    <property type="match status" value="1"/>
</dbReference>
<keyword evidence="1" id="KW-0472">Membrane</keyword>
<accession>A0A1G7BXX2</accession>
<keyword evidence="1" id="KW-1133">Transmembrane helix</keyword>
<dbReference type="STRING" id="641691.SAMN05421636_104313"/>
<sequence>MDRIANRRYTNFFLGRGASYVHFYLIVGALFIAQTSAQAQHSQNTSDSLSNASLIQKSKIDFLENINMSLDLRMSFRTYTLRGGDNDYQGRQFENGFTALGISAKIHEKVHVNFRSRFNKTSEVQSLDQLGNNIELANITIQATPRLQVQLGRQSAYFGGYEYSFKAMEVLRYNDIQSNALAYVTGIGTTFNASQEHSVGFQILNSRTVLYSEKYGEDTAPDVREPDWPVELVGNWRGSFFDGKIQTRYSLSFAQEVKDKWISFITLGHKYENNKLKLMYDFDYSSEEIDTKGLATNIIGGEFIAQEVTYVENWLRAEYKFNPKFTGLLTLMTNTTYGKNIASVSSGRDRLRTSYGWIPTLYYRPFKDIDIRLFVAYIGRYFEYSPLAIRDLGVGSYNENEIRFGFIAPLRIL</sequence>
<evidence type="ECO:0000256" key="1">
    <source>
        <dbReference type="SAM" id="Phobius"/>
    </source>
</evidence>
<dbReference type="Proteomes" id="UP000199109">
    <property type="component" value="Unassembled WGS sequence"/>
</dbReference>
<dbReference type="EMBL" id="FNAO01000004">
    <property type="protein sequence ID" value="SDE31045.1"/>
    <property type="molecule type" value="Genomic_DNA"/>
</dbReference>
<dbReference type="OrthoDB" id="846879at2"/>
<organism evidence="2 3">
    <name type="scientific">Pricia antarctica</name>
    <dbReference type="NCBI Taxonomy" id="641691"/>
    <lineage>
        <taxon>Bacteria</taxon>
        <taxon>Pseudomonadati</taxon>
        <taxon>Bacteroidota</taxon>
        <taxon>Flavobacteriia</taxon>
        <taxon>Flavobacteriales</taxon>
        <taxon>Flavobacteriaceae</taxon>
        <taxon>Pricia</taxon>
    </lineage>
</organism>
<evidence type="ECO:0000313" key="3">
    <source>
        <dbReference type="Proteomes" id="UP000199109"/>
    </source>
</evidence>
<keyword evidence="1" id="KW-0812">Transmembrane</keyword>
<dbReference type="RefSeq" id="WP_091867922.1">
    <property type="nucleotide sequence ID" value="NZ_FNAO01000004.1"/>
</dbReference>
<dbReference type="InterPro" id="IPR010870">
    <property type="entry name" value="Porin_O/P"/>
</dbReference>
<gene>
    <name evidence="2" type="ORF">SAMN05421636_104313</name>
</gene>
<dbReference type="AlphaFoldDB" id="A0A1G7BXX2"/>
<name>A0A1G7BXX2_9FLAO</name>
<proteinExistence type="predicted"/>
<feature type="transmembrane region" description="Helical" evidence="1">
    <location>
        <begin position="12"/>
        <end position="33"/>
    </location>
</feature>
<evidence type="ECO:0000313" key="2">
    <source>
        <dbReference type="EMBL" id="SDE31045.1"/>
    </source>
</evidence>
<protein>
    <submittedName>
        <fullName evidence="2">Phosphate-selective porin O and P</fullName>
    </submittedName>
</protein>
<reference evidence="2 3" key="1">
    <citation type="submission" date="2016-10" db="EMBL/GenBank/DDBJ databases">
        <authorList>
            <person name="de Groot N.N."/>
        </authorList>
    </citation>
    <scope>NUCLEOTIDE SEQUENCE [LARGE SCALE GENOMIC DNA]</scope>
    <source>
        <strain evidence="2 3">DSM 23421</strain>
    </source>
</reference>